<protein>
    <submittedName>
        <fullName evidence="2">Uncharacterized protein</fullName>
    </submittedName>
</protein>
<dbReference type="SUPFAM" id="SSF53098">
    <property type="entry name" value="Ribonuclease H-like"/>
    <property type="match status" value="1"/>
</dbReference>
<keyword evidence="1" id="KW-1185">Reference proteome</keyword>
<dbReference type="KEGG" id="ghi:107958947"/>
<reference evidence="1" key="1">
    <citation type="journal article" date="2020" name="Nat. Genet.">
        <title>Genomic diversifications of five Gossypium allopolyploid species and their impact on cotton improvement.</title>
        <authorList>
            <person name="Chen Z.J."/>
            <person name="Sreedasyam A."/>
            <person name="Ando A."/>
            <person name="Song Q."/>
            <person name="De Santiago L.M."/>
            <person name="Hulse-Kemp A.M."/>
            <person name="Ding M."/>
            <person name="Ye W."/>
            <person name="Kirkbride R.C."/>
            <person name="Jenkins J."/>
            <person name="Plott C."/>
            <person name="Lovell J."/>
            <person name="Lin Y.M."/>
            <person name="Vaughn R."/>
            <person name="Liu B."/>
            <person name="Simpson S."/>
            <person name="Scheffler B.E."/>
            <person name="Wen L."/>
            <person name="Saski C.A."/>
            <person name="Grover C.E."/>
            <person name="Hu G."/>
            <person name="Conover J.L."/>
            <person name="Carlson J.W."/>
            <person name="Shu S."/>
            <person name="Boston L.B."/>
            <person name="Williams M."/>
            <person name="Peterson D.G."/>
            <person name="McGee K."/>
            <person name="Jones D.C."/>
            <person name="Wendel J.F."/>
            <person name="Stelly D.M."/>
            <person name="Grimwood J."/>
            <person name="Schmutz J."/>
        </authorList>
    </citation>
    <scope>NUCLEOTIDE SEQUENCE [LARGE SCALE GENOMIC DNA]</scope>
    <source>
        <strain evidence="1">cv. TM-1</strain>
    </source>
</reference>
<dbReference type="STRING" id="3635.A0A1U8PGM0"/>
<evidence type="ECO:0000313" key="1">
    <source>
        <dbReference type="Proteomes" id="UP000818029"/>
    </source>
</evidence>
<dbReference type="PaxDb" id="3635-A0A1U8PGM0"/>
<reference evidence="2" key="2">
    <citation type="submission" date="2025-08" db="UniProtKB">
        <authorList>
            <consortium name="RefSeq"/>
        </authorList>
    </citation>
    <scope>IDENTIFICATION</scope>
</reference>
<dbReference type="GO" id="GO:0003676">
    <property type="term" value="F:nucleic acid binding"/>
    <property type="evidence" value="ECO:0007669"/>
    <property type="project" value="InterPro"/>
</dbReference>
<evidence type="ECO:0000313" key="2">
    <source>
        <dbReference type="RefSeq" id="XP_016750361.1"/>
    </source>
</evidence>
<dbReference type="GeneID" id="107958947"/>
<proteinExistence type="predicted"/>
<dbReference type="RefSeq" id="XP_016750361.1">
    <property type="nucleotide sequence ID" value="XM_016894872.1"/>
</dbReference>
<dbReference type="Gene3D" id="3.30.420.10">
    <property type="entry name" value="Ribonuclease H-like superfamily/Ribonuclease H"/>
    <property type="match status" value="1"/>
</dbReference>
<sequence>MVVNALSRRAVTKLRAMFARLSLFDDGSPLAELQVESDDNVDFGLNSEGVLCFRRRICVLKDTDLRQSILREAYSSPYTIHSGGNKMDPRFTSQFWKELHEGLGKRLDFSTAFDPQTDGQSERVIQILEDMLRSCSSIQMAPYEALYDRRCRTPSCWNKLGEQRVQGPELVFDTEEKVRLIWDWLKVASDRQKSYVDLKHREIEYFVGDFVFLKLPPELDQIHDLFHVSMLRHYRSDPTHVVPVEEIDVRPDLTFEEEPV</sequence>
<dbReference type="InterPro" id="IPR012337">
    <property type="entry name" value="RNaseH-like_sf"/>
</dbReference>
<dbReference type="Proteomes" id="UP000818029">
    <property type="component" value="Chromosome A11"/>
</dbReference>
<name>A0A1U8PGM0_GOSHI</name>
<gene>
    <name evidence="2" type="primary">LOC107958947</name>
</gene>
<dbReference type="AlphaFoldDB" id="A0A1U8PGM0"/>
<dbReference type="PANTHER" id="PTHR46148:SF44">
    <property type="entry name" value="GAG-POL POLYPROTEIN"/>
    <property type="match status" value="1"/>
</dbReference>
<dbReference type="InterPro" id="IPR036397">
    <property type="entry name" value="RNaseH_sf"/>
</dbReference>
<organism evidence="1 2">
    <name type="scientific">Gossypium hirsutum</name>
    <name type="common">Upland cotton</name>
    <name type="synonym">Gossypium mexicanum</name>
    <dbReference type="NCBI Taxonomy" id="3635"/>
    <lineage>
        <taxon>Eukaryota</taxon>
        <taxon>Viridiplantae</taxon>
        <taxon>Streptophyta</taxon>
        <taxon>Embryophyta</taxon>
        <taxon>Tracheophyta</taxon>
        <taxon>Spermatophyta</taxon>
        <taxon>Magnoliopsida</taxon>
        <taxon>eudicotyledons</taxon>
        <taxon>Gunneridae</taxon>
        <taxon>Pentapetalae</taxon>
        <taxon>rosids</taxon>
        <taxon>malvids</taxon>
        <taxon>Malvales</taxon>
        <taxon>Malvaceae</taxon>
        <taxon>Malvoideae</taxon>
        <taxon>Gossypium</taxon>
    </lineage>
</organism>
<accession>A0A1U8PGM0</accession>
<dbReference type="PANTHER" id="PTHR46148">
    <property type="entry name" value="CHROMO DOMAIN-CONTAINING PROTEIN"/>
    <property type="match status" value="1"/>
</dbReference>